<evidence type="ECO:0000259" key="3">
    <source>
        <dbReference type="Pfam" id="PF00156"/>
    </source>
</evidence>
<comment type="similarity">
    <text evidence="1">Belongs to the ComF/GntX family.</text>
</comment>
<feature type="region of interest" description="Disordered" evidence="2">
    <location>
        <begin position="105"/>
        <end position="124"/>
    </location>
</feature>
<accession>A0ABU1S9V5</accession>
<comment type="caution">
    <text evidence="4">The sequence shown here is derived from an EMBL/GenBank/DDBJ whole genome shotgun (WGS) entry which is preliminary data.</text>
</comment>
<feature type="domain" description="Phosphoribosyltransferase" evidence="3">
    <location>
        <begin position="166"/>
        <end position="236"/>
    </location>
</feature>
<gene>
    <name evidence="4" type="ORF">J2Y69_000953</name>
</gene>
<dbReference type="InterPro" id="IPR000836">
    <property type="entry name" value="PRTase_dom"/>
</dbReference>
<dbReference type="Pfam" id="PF00156">
    <property type="entry name" value="Pribosyltran"/>
    <property type="match status" value="1"/>
</dbReference>
<dbReference type="Proteomes" id="UP001259347">
    <property type="component" value="Unassembled WGS sequence"/>
</dbReference>
<dbReference type="EMBL" id="JAVDUM010000003">
    <property type="protein sequence ID" value="MDR6866361.1"/>
    <property type="molecule type" value="Genomic_DNA"/>
</dbReference>
<keyword evidence="5" id="KW-1185">Reference proteome</keyword>
<dbReference type="InterPro" id="IPR029057">
    <property type="entry name" value="PRTase-like"/>
</dbReference>
<organism evidence="4 5">
    <name type="scientific">Microbacterium resistens</name>
    <dbReference type="NCBI Taxonomy" id="156977"/>
    <lineage>
        <taxon>Bacteria</taxon>
        <taxon>Bacillati</taxon>
        <taxon>Actinomycetota</taxon>
        <taxon>Actinomycetes</taxon>
        <taxon>Micrococcales</taxon>
        <taxon>Microbacteriaceae</taxon>
        <taxon>Microbacterium</taxon>
    </lineage>
</organism>
<evidence type="ECO:0000313" key="4">
    <source>
        <dbReference type="EMBL" id="MDR6866361.1"/>
    </source>
</evidence>
<protein>
    <submittedName>
        <fullName evidence="4">Amidophosphoribosyltransferase</fullName>
    </submittedName>
</protein>
<name>A0ABU1S9V5_9MICO</name>
<reference evidence="4 5" key="1">
    <citation type="submission" date="2023-07" db="EMBL/GenBank/DDBJ databases">
        <title>Sorghum-associated microbial communities from plants grown in Nebraska, USA.</title>
        <authorList>
            <person name="Schachtman D."/>
        </authorList>
    </citation>
    <scope>NUCLEOTIDE SEQUENCE [LARGE SCALE GENOMIC DNA]</scope>
    <source>
        <strain evidence="4 5">2980</strain>
    </source>
</reference>
<dbReference type="SUPFAM" id="SSF53271">
    <property type="entry name" value="PRTase-like"/>
    <property type="match status" value="1"/>
</dbReference>
<evidence type="ECO:0000256" key="1">
    <source>
        <dbReference type="ARBA" id="ARBA00008007"/>
    </source>
</evidence>
<dbReference type="PANTHER" id="PTHR47505:SF1">
    <property type="entry name" value="DNA UTILIZATION PROTEIN YHGH"/>
    <property type="match status" value="1"/>
</dbReference>
<evidence type="ECO:0000313" key="5">
    <source>
        <dbReference type="Proteomes" id="UP001259347"/>
    </source>
</evidence>
<dbReference type="RefSeq" id="WP_310018084.1">
    <property type="nucleotide sequence ID" value="NZ_JAVDUM010000003.1"/>
</dbReference>
<sequence length="257" mass="26874">MPLPSRSARLRALIQFQPLLGELVDFLLAAECAGCGRVGAGLCAVCRARLAPSDARGRTPEGRVVHAGTRFDGAAARVIRAAKEQGRTSLLGALDPAVRHAVHRAAERGGEDGHGGRDGLGGRDGRLPAVDALVPVPTSRAAFRRRGYRVPEILARRTGFPVLRALAPVRRVADQRGLGRDARRRNVAGSLRARRPGRGLRVIVVDDVVTTGATLDEAVRALAAAGFRVVGCVAAAVTPGGRDGAAGPRIGKVGTRR</sequence>
<dbReference type="InterPro" id="IPR051910">
    <property type="entry name" value="ComF/GntX_DNA_util-trans"/>
</dbReference>
<proteinExistence type="inferred from homology"/>
<dbReference type="PANTHER" id="PTHR47505">
    <property type="entry name" value="DNA UTILIZATION PROTEIN YHGH"/>
    <property type="match status" value="1"/>
</dbReference>
<evidence type="ECO:0000256" key="2">
    <source>
        <dbReference type="SAM" id="MobiDB-lite"/>
    </source>
</evidence>
<dbReference type="Gene3D" id="3.40.50.2020">
    <property type="match status" value="1"/>
</dbReference>